<dbReference type="EMBL" id="JAPZBR010000002">
    <property type="protein sequence ID" value="KAJ5361920.1"/>
    <property type="molecule type" value="Genomic_DNA"/>
</dbReference>
<evidence type="ECO:0000256" key="3">
    <source>
        <dbReference type="ARBA" id="ARBA00011245"/>
    </source>
</evidence>
<reference evidence="8" key="1">
    <citation type="submission" date="2022-12" db="EMBL/GenBank/DDBJ databases">
        <authorList>
            <person name="Petersen C."/>
        </authorList>
    </citation>
    <scope>NUCLEOTIDE SEQUENCE</scope>
    <source>
        <strain evidence="8">IBT 35675</strain>
    </source>
</reference>
<name>A0A9W9RLU7_PENBR</name>
<comment type="caution">
    <text evidence="8">The sequence shown here is derived from an EMBL/GenBank/DDBJ whole genome shotgun (WGS) entry which is preliminary data.</text>
</comment>
<keyword evidence="6" id="KW-0378">Hydrolase</keyword>
<keyword evidence="4" id="KW-0479">Metal-binding</keyword>
<comment type="subunit">
    <text evidence="3">Monomer.</text>
</comment>
<comment type="similarity">
    <text evidence="2">Belongs to the EXO5 family.</text>
</comment>
<feature type="compositionally biased region" description="Low complexity" evidence="7">
    <location>
        <begin position="42"/>
        <end position="54"/>
    </location>
</feature>
<protein>
    <recommendedName>
        <fullName evidence="10">Exonuclease V</fullName>
    </recommendedName>
</protein>
<dbReference type="GO" id="GO:0036297">
    <property type="term" value="P:interstrand cross-link repair"/>
    <property type="evidence" value="ECO:0007669"/>
    <property type="project" value="TreeGrafter"/>
</dbReference>
<organism evidence="8 9">
    <name type="scientific">Penicillium brevicompactum</name>
    <dbReference type="NCBI Taxonomy" id="5074"/>
    <lineage>
        <taxon>Eukaryota</taxon>
        <taxon>Fungi</taxon>
        <taxon>Dikarya</taxon>
        <taxon>Ascomycota</taxon>
        <taxon>Pezizomycotina</taxon>
        <taxon>Eurotiomycetes</taxon>
        <taxon>Eurotiomycetidae</taxon>
        <taxon>Eurotiales</taxon>
        <taxon>Aspergillaceae</taxon>
        <taxon>Penicillium</taxon>
    </lineage>
</organism>
<evidence type="ECO:0000313" key="9">
    <source>
        <dbReference type="Proteomes" id="UP001148299"/>
    </source>
</evidence>
<dbReference type="GO" id="GO:0005634">
    <property type="term" value="C:nucleus"/>
    <property type="evidence" value="ECO:0007669"/>
    <property type="project" value="TreeGrafter"/>
</dbReference>
<keyword evidence="5" id="KW-0540">Nuclease</keyword>
<keyword evidence="4" id="KW-0411">Iron-sulfur</keyword>
<sequence length="634" mass="71409">MSCLRESDDSSDYGSDFTPDEEQLLNDLLNKATRPATGQAATTSPWTPSLSSTPVSVERLTTPKLPDISELDFIKPAVRTALVADIEDGVDEPSARLPKVLGREKPRAPWRSRPAQGSRWSPTAMGKWSPHAGNSSRPISSGKLVSLFSPATSLLRLVEHPESTEGRTVERERQNIRALEWSQQDPEVFAQDTRTPLERFRQAPNKAFSVTDLVSPAWCELQYWYTLTKHGRKKRTAAMKKGSSMHKTLEDEIYTTVPVEIKTKEDAWGLRIWNVIQGLRMLREYGVTREMEVWGMVDGQIVNGIIDQLSYECPDFELESTAESYYANAVESRAALPEYQMSLSDYLLSNSGGGMSLSEWGQGHSEPEQTAPVETKVPEAVYNLPRIYVTDVKTKASRSVPTVKSSGFRPTHLQLHLYYHMLNRLVTSDDVTIDVLAARYNFDAQKPFTDDFVSEVGGLNDQFFDALSSQESETTEAQNDDSQDSTGLLLSHNNLTQLWSLMIHQLRLTFLPPADAEGISPSIPSQTQPEILQEYQTLISPVLTARYLSSAANEALERQHLGSRSFLFDPPTMTSYLSEQMSWWRGERDPRGVDVMDAWKCRICEFRDECSWRQEQEMAYARRGRGRAGSLAEI</sequence>
<dbReference type="PANTHER" id="PTHR14464:SF4">
    <property type="entry name" value="EXONUCLEASE V"/>
    <property type="match status" value="1"/>
</dbReference>
<feature type="region of interest" description="Disordered" evidence="7">
    <location>
        <begin position="1"/>
        <end position="62"/>
    </location>
</feature>
<dbReference type="Pfam" id="PF09810">
    <property type="entry name" value="Exo5"/>
    <property type="match status" value="1"/>
</dbReference>
<evidence type="ECO:0000313" key="8">
    <source>
        <dbReference type="EMBL" id="KAJ5361920.1"/>
    </source>
</evidence>
<evidence type="ECO:0000256" key="2">
    <source>
        <dbReference type="ARBA" id="ARBA00009797"/>
    </source>
</evidence>
<dbReference type="InterPro" id="IPR019190">
    <property type="entry name" value="EXOV"/>
</dbReference>
<comment type="cofactor">
    <cofactor evidence="1">
        <name>[4Fe-4S] cluster</name>
        <dbReference type="ChEBI" id="CHEBI:49883"/>
    </cofactor>
</comment>
<accession>A0A9W9RLU7</accession>
<evidence type="ECO:0000256" key="1">
    <source>
        <dbReference type="ARBA" id="ARBA00001966"/>
    </source>
</evidence>
<dbReference type="AlphaFoldDB" id="A0A9W9RLU7"/>
<dbReference type="Proteomes" id="UP001148299">
    <property type="component" value="Unassembled WGS sequence"/>
</dbReference>
<evidence type="ECO:0000256" key="7">
    <source>
        <dbReference type="SAM" id="MobiDB-lite"/>
    </source>
</evidence>
<reference evidence="8" key="2">
    <citation type="journal article" date="2023" name="IMA Fungus">
        <title>Comparative genomic study of the Penicillium genus elucidates a diverse pangenome and 15 lateral gene transfer events.</title>
        <authorList>
            <person name="Petersen C."/>
            <person name="Sorensen T."/>
            <person name="Nielsen M.R."/>
            <person name="Sondergaard T.E."/>
            <person name="Sorensen J.L."/>
            <person name="Fitzpatrick D.A."/>
            <person name="Frisvad J.C."/>
            <person name="Nielsen K.L."/>
        </authorList>
    </citation>
    <scope>NUCLEOTIDE SEQUENCE</scope>
    <source>
        <strain evidence="8">IBT 35675</strain>
    </source>
</reference>
<proteinExistence type="inferred from homology"/>
<evidence type="ECO:0008006" key="10">
    <source>
        <dbReference type="Google" id="ProtNLM"/>
    </source>
</evidence>
<dbReference type="GO" id="GO:0005739">
    <property type="term" value="C:mitochondrion"/>
    <property type="evidence" value="ECO:0007669"/>
    <property type="project" value="TreeGrafter"/>
</dbReference>
<feature type="region of interest" description="Disordered" evidence="7">
    <location>
        <begin position="104"/>
        <end position="137"/>
    </location>
</feature>
<evidence type="ECO:0000256" key="6">
    <source>
        <dbReference type="ARBA" id="ARBA00022839"/>
    </source>
</evidence>
<keyword evidence="4" id="KW-0408">Iron</keyword>
<dbReference type="PANTHER" id="PTHR14464">
    <property type="entry name" value="EXONUCLEASE V"/>
    <property type="match status" value="1"/>
</dbReference>
<keyword evidence="6" id="KW-0269">Exonuclease</keyword>
<evidence type="ECO:0000256" key="5">
    <source>
        <dbReference type="ARBA" id="ARBA00022722"/>
    </source>
</evidence>
<keyword evidence="9" id="KW-1185">Reference proteome</keyword>
<keyword evidence="4" id="KW-0004">4Fe-4S</keyword>
<dbReference type="GO" id="GO:0045145">
    <property type="term" value="F:single-stranded DNA 5'-3' DNA exonuclease activity"/>
    <property type="evidence" value="ECO:0007669"/>
    <property type="project" value="InterPro"/>
</dbReference>
<dbReference type="GO" id="GO:0051539">
    <property type="term" value="F:4 iron, 4 sulfur cluster binding"/>
    <property type="evidence" value="ECO:0007669"/>
    <property type="project" value="UniProtKB-KW"/>
</dbReference>
<gene>
    <name evidence="8" type="ORF">N7541_002764</name>
</gene>
<evidence type="ECO:0000256" key="4">
    <source>
        <dbReference type="ARBA" id="ARBA00022485"/>
    </source>
</evidence>